<keyword evidence="3" id="KW-0223">Dioxygenase</keyword>
<keyword evidence="2" id="KW-0479">Metal-binding</keyword>
<dbReference type="InterPro" id="IPR039994">
    <property type="entry name" value="NO66-like"/>
</dbReference>
<keyword evidence="5" id="KW-0408">Iron</keyword>
<dbReference type="EMBL" id="BAABBN010000004">
    <property type="protein sequence ID" value="GAA3919845.1"/>
    <property type="molecule type" value="Genomic_DNA"/>
</dbReference>
<evidence type="ECO:0000256" key="2">
    <source>
        <dbReference type="ARBA" id="ARBA00022723"/>
    </source>
</evidence>
<keyword evidence="8" id="KW-1185">Reference proteome</keyword>
<dbReference type="InterPro" id="IPR046799">
    <property type="entry name" value="ROXA-like_wH"/>
</dbReference>
<name>A0ABP7MCM0_9GAMM</name>
<evidence type="ECO:0000256" key="1">
    <source>
        <dbReference type="ARBA" id="ARBA00001954"/>
    </source>
</evidence>
<feature type="domain" description="JmjC" evidence="6">
    <location>
        <begin position="98"/>
        <end position="226"/>
    </location>
</feature>
<dbReference type="Proteomes" id="UP001501565">
    <property type="component" value="Unassembled WGS sequence"/>
</dbReference>
<evidence type="ECO:0000313" key="8">
    <source>
        <dbReference type="Proteomes" id="UP001501565"/>
    </source>
</evidence>
<dbReference type="RefSeq" id="WP_344796920.1">
    <property type="nucleotide sequence ID" value="NZ_BAABBN010000004.1"/>
</dbReference>
<dbReference type="Pfam" id="PF08007">
    <property type="entry name" value="JmjC_2"/>
    <property type="match status" value="1"/>
</dbReference>
<dbReference type="InterPro" id="IPR003347">
    <property type="entry name" value="JmjC_dom"/>
</dbReference>
<dbReference type="Pfam" id="PF20514">
    <property type="entry name" value="WHD_ROXA"/>
    <property type="match status" value="1"/>
</dbReference>
<accession>A0ABP7MCM0</accession>
<gene>
    <name evidence="7" type="ORF">GCM10022277_14180</name>
</gene>
<comment type="cofactor">
    <cofactor evidence="1">
        <name>Fe(2+)</name>
        <dbReference type="ChEBI" id="CHEBI:29033"/>
    </cofactor>
</comment>
<sequence length="389" mass="44326">MDIFKNAGITKEEFLAEYWQKKPLFIPNAFTDFEAVITADELAGLSCEENIESRIIIENGKAHPWELSNGPFDNETFANLPEEGWTLLVQAVDQVIPQASQLLDHFNFIPNWRLDDLMISFAAPEGSVGPHYDQYDVFLIQAEGERLWQIGAPCDASTEFRKDTPLHILTEFDATEEWLTKPGDLLYIPPRIPHLGVAKTPCQTYSVGFRAPSHGEILESFSSFVADKLGQDLRFTDTDSTGSTNPGLITEETISQLSSVIQQALDDKEAIKEWFAGFMSEPKYEENKDEIPFEITNQEMTDILKSSTELRRSEQTRFVYTESNTENGSLFELFVNGSKIECIIENKDLIALLCQERCIPINNHINLLTTHENISIIRHLYEQDWLYVE</sequence>
<evidence type="ECO:0000256" key="3">
    <source>
        <dbReference type="ARBA" id="ARBA00022964"/>
    </source>
</evidence>
<dbReference type="PANTHER" id="PTHR13096:SF8">
    <property type="entry name" value="RIBOSOMAL OXYGENASE 1"/>
    <property type="match status" value="1"/>
</dbReference>
<comment type="caution">
    <text evidence="7">The sequence shown here is derived from an EMBL/GenBank/DDBJ whole genome shotgun (WGS) entry which is preliminary data.</text>
</comment>
<dbReference type="PANTHER" id="PTHR13096">
    <property type="entry name" value="MINA53 MYC INDUCED NUCLEAR ANTIGEN"/>
    <property type="match status" value="1"/>
</dbReference>
<evidence type="ECO:0000256" key="4">
    <source>
        <dbReference type="ARBA" id="ARBA00023002"/>
    </source>
</evidence>
<organism evidence="7 8">
    <name type="scientific">Litoribacillus peritrichatus</name>
    <dbReference type="NCBI Taxonomy" id="718191"/>
    <lineage>
        <taxon>Bacteria</taxon>
        <taxon>Pseudomonadati</taxon>
        <taxon>Pseudomonadota</taxon>
        <taxon>Gammaproteobacteria</taxon>
        <taxon>Oceanospirillales</taxon>
        <taxon>Oceanospirillaceae</taxon>
        <taxon>Litoribacillus</taxon>
    </lineage>
</organism>
<evidence type="ECO:0000313" key="7">
    <source>
        <dbReference type="EMBL" id="GAA3919845.1"/>
    </source>
</evidence>
<dbReference type="SMART" id="SM00558">
    <property type="entry name" value="JmjC"/>
    <property type="match status" value="1"/>
</dbReference>
<dbReference type="Gene3D" id="3.40.366.30">
    <property type="entry name" value="50S ribosomal protein L16 arginine hydroxylase, Chain A, Domain 2"/>
    <property type="match status" value="1"/>
</dbReference>
<dbReference type="Gene3D" id="2.60.120.650">
    <property type="entry name" value="Cupin"/>
    <property type="match status" value="1"/>
</dbReference>
<proteinExistence type="predicted"/>
<evidence type="ECO:0000259" key="6">
    <source>
        <dbReference type="PROSITE" id="PS51184"/>
    </source>
</evidence>
<dbReference type="PROSITE" id="PS51184">
    <property type="entry name" value="JMJC"/>
    <property type="match status" value="1"/>
</dbReference>
<dbReference type="SUPFAM" id="SSF51197">
    <property type="entry name" value="Clavaminate synthase-like"/>
    <property type="match status" value="1"/>
</dbReference>
<evidence type="ECO:0000256" key="5">
    <source>
        <dbReference type="ARBA" id="ARBA00023004"/>
    </source>
</evidence>
<reference evidence="8" key="1">
    <citation type="journal article" date="2019" name="Int. J. Syst. Evol. Microbiol.">
        <title>The Global Catalogue of Microorganisms (GCM) 10K type strain sequencing project: providing services to taxonomists for standard genome sequencing and annotation.</title>
        <authorList>
            <consortium name="The Broad Institute Genomics Platform"/>
            <consortium name="The Broad Institute Genome Sequencing Center for Infectious Disease"/>
            <person name="Wu L."/>
            <person name="Ma J."/>
        </authorList>
    </citation>
    <scope>NUCLEOTIDE SEQUENCE [LARGE SCALE GENOMIC DNA]</scope>
    <source>
        <strain evidence="8">JCM 17551</strain>
    </source>
</reference>
<protein>
    <submittedName>
        <fullName evidence="7">Cupin domain-containing protein</fullName>
    </submittedName>
</protein>
<keyword evidence="4" id="KW-0560">Oxidoreductase</keyword>